<evidence type="ECO:0008006" key="4">
    <source>
        <dbReference type="Google" id="ProtNLM"/>
    </source>
</evidence>
<reference evidence="2 3" key="1">
    <citation type="submission" date="2021-08" db="EMBL/GenBank/DDBJ databases">
        <title>Stenotrophomonas forensis sp. nov., isolated from contaminated viral transport media.</title>
        <authorList>
            <person name="Nguyen S.V."/>
            <person name="Edwards D."/>
            <person name="Scott S."/>
            <person name="Doss J."/>
            <person name="Merid S."/>
            <person name="Zelaya E."/>
            <person name="Maza C."/>
            <person name="Mann M."/>
            <person name="Hamilton B."/>
            <person name="Blackwell R."/>
            <person name="Tran A."/>
            <person name="Hauser J."/>
        </authorList>
    </citation>
    <scope>NUCLEOTIDE SEQUENCE [LARGE SCALE GENOMIC DNA]</scope>
    <source>
        <strain evidence="2 3">DFS-20110405</strain>
    </source>
</reference>
<dbReference type="Proteomes" id="UP001216828">
    <property type="component" value="Chromosome"/>
</dbReference>
<dbReference type="EMBL" id="CP082270">
    <property type="protein sequence ID" value="WDM63480.1"/>
    <property type="molecule type" value="Genomic_DNA"/>
</dbReference>
<evidence type="ECO:0000313" key="3">
    <source>
        <dbReference type="Proteomes" id="UP001216828"/>
    </source>
</evidence>
<keyword evidence="3" id="KW-1185">Reference proteome</keyword>
<gene>
    <name evidence="2" type="ORF">K5L94_20660</name>
</gene>
<protein>
    <recommendedName>
        <fullName evidence="4">Transglycosylase SLT domain-containing protein</fullName>
    </recommendedName>
</protein>
<organism evidence="2 3">
    <name type="scientific">Stenotrophomonas forensis</name>
    <dbReference type="NCBI Taxonomy" id="2871169"/>
    <lineage>
        <taxon>Bacteria</taxon>
        <taxon>Pseudomonadati</taxon>
        <taxon>Pseudomonadota</taxon>
        <taxon>Gammaproteobacteria</taxon>
        <taxon>Lysobacterales</taxon>
        <taxon>Lysobacteraceae</taxon>
        <taxon>Stenotrophomonas</taxon>
        <taxon>Stenotrophomonas maltophilia group</taxon>
    </lineage>
</organism>
<sequence length="221" mass="22878">MRPLSKEEEASVSGGRTYKTPAGNTVKFNASLSDAQAATLGQIVDYGKAHNMLAPEIRMAVNQAFYESSLGSMTSNPTNSNVQGLYQYDASTWDYLGHGALDRSSTNDQIAAMYDDIRNFESRWAAGRQAGTIPTTLLIDDYVEIKHHLGPNSTQWSSPVVSDYNGKVTVLGFTSVSAGTTAPPDGSTGGAGSGGHSGGGGGGSSGGTGGTVIVGPPQRQP</sequence>
<accession>A0ABY7Y0I9</accession>
<evidence type="ECO:0000313" key="2">
    <source>
        <dbReference type="EMBL" id="WDM63480.1"/>
    </source>
</evidence>
<name>A0ABY7Y0I9_9GAMM</name>
<feature type="compositionally biased region" description="Gly residues" evidence="1">
    <location>
        <begin position="187"/>
        <end position="212"/>
    </location>
</feature>
<proteinExistence type="predicted"/>
<feature type="region of interest" description="Disordered" evidence="1">
    <location>
        <begin position="179"/>
        <end position="221"/>
    </location>
</feature>
<dbReference type="RefSeq" id="WP_187299782.1">
    <property type="nucleotide sequence ID" value="NZ_CP082270.1"/>
</dbReference>
<evidence type="ECO:0000256" key="1">
    <source>
        <dbReference type="SAM" id="MobiDB-lite"/>
    </source>
</evidence>